<accession>A0A839TPP6</accession>
<dbReference type="RefSeq" id="WP_183581727.1">
    <property type="nucleotide sequence ID" value="NZ_JACHXJ010000002.1"/>
</dbReference>
<sequence>MKVSNVTMRRRLLWSLLILCLLFAALIVRLAYVQLGKSGELSAKAEENWRREIPSTAKRGEIQDRNGTPLAYNISTPTIMAIPVQIKEPEKTAKTLAPLLGMSEDKIMKSITKKSRIERLQPGGRKITMELAQKIRDLELPGIVVAEDNKRFYPYGDLAGHILGFTGIDNQGLTGIEQRYDTKLQGINGSVSYLSDAGGRLMPGSSEKYEEPKDGLNLQLTLDKSIQSIMERELDQAMVQYQARGAWSIAMNPKTGEILGMASRPGFEPANYQEYPSEVYNRNLPIWMTYEPGSTFKIITLAAALQEKKVDLKNEQFFDPGYIKVGGASLRCWKRGGHGSETFLQVVENSCNPGFVVLGQRLGKDSLFNYIRNFGFGSKTGIDLNGEENGILFKPSQVGPVELATTAFGQGVSVTPIQQVAAVSAAVNGGKLFKPYVAKAWINPETGETVSETKPTLVRQVISEDTSKQVREALESVVAKGTGRPAFIDGYRVGGKTGTAQIVVNGRYSSTEHIVSFIGFAPADDPQIVVYTAVDNPAGIQFGGVVAAPIVQHILEDSLHVLKVPERKDQLPKTYKYGDTPIDTVPDLVGATVEDLYEDLNMNFMLAKSGTGNTVISQAPKPGSRVERGSTIRIYMGTEADVKEQPDSADDPEDGSGDPQGELETPQDGTGTTAE</sequence>
<evidence type="ECO:0000259" key="5">
    <source>
        <dbReference type="PROSITE" id="PS51178"/>
    </source>
</evidence>
<dbReference type="Pfam" id="PF00905">
    <property type="entry name" value="Transpeptidase"/>
    <property type="match status" value="1"/>
</dbReference>
<dbReference type="NCBIfam" id="TIGR02214">
    <property type="entry name" value="spoVD_pbp"/>
    <property type="match status" value="1"/>
</dbReference>
<dbReference type="GO" id="GO:0008658">
    <property type="term" value="F:penicillin binding"/>
    <property type="evidence" value="ECO:0007669"/>
    <property type="project" value="InterPro"/>
</dbReference>
<dbReference type="InterPro" id="IPR005311">
    <property type="entry name" value="PBP_dimer"/>
</dbReference>
<dbReference type="SUPFAM" id="SSF54184">
    <property type="entry name" value="Penicillin-binding protein 2x (pbp-2x), c-terminal domain"/>
    <property type="match status" value="1"/>
</dbReference>
<gene>
    <name evidence="6" type="ORF">FHS19_002012</name>
</gene>
<feature type="compositionally biased region" description="Acidic residues" evidence="4">
    <location>
        <begin position="647"/>
        <end position="656"/>
    </location>
</feature>
<organism evidence="6 7">
    <name type="scientific">Paenibacillus rhizosphaerae</name>
    <dbReference type="NCBI Taxonomy" id="297318"/>
    <lineage>
        <taxon>Bacteria</taxon>
        <taxon>Bacillati</taxon>
        <taxon>Bacillota</taxon>
        <taxon>Bacilli</taxon>
        <taxon>Bacillales</taxon>
        <taxon>Paenibacillaceae</taxon>
        <taxon>Paenibacillus</taxon>
    </lineage>
</organism>
<dbReference type="SMART" id="SM00740">
    <property type="entry name" value="PASTA"/>
    <property type="match status" value="1"/>
</dbReference>
<evidence type="ECO:0000256" key="4">
    <source>
        <dbReference type="SAM" id="MobiDB-lite"/>
    </source>
</evidence>
<dbReference type="InterPro" id="IPR011927">
    <property type="entry name" value="SpoVD_pbp"/>
</dbReference>
<dbReference type="Gene3D" id="3.30.450.330">
    <property type="match status" value="1"/>
</dbReference>
<dbReference type="Proteomes" id="UP000517523">
    <property type="component" value="Unassembled WGS sequence"/>
</dbReference>
<evidence type="ECO:0000256" key="1">
    <source>
        <dbReference type="ARBA" id="ARBA00004370"/>
    </source>
</evidence>
<protein>
    <submittedName>
        <fullName evidence="6">Stage V sporulation protein D (Sporulation-specific penicillin-binding protein)</fullName>
    </submittedName>
</protein>
<evidence type="ECO:0000313" key="7">
    <source>
        <dbReference type="Proteomes" id="UP000517523"/>
    </source>
</evidence>
<dbReference type="Gene3D" id="3.40.710.10">
    <property type="entry name" value="DD-peptidase/beta-lactamase superfamily"/>
    <property type="match status" value="1"/>
</dbReference>
<dbReference type="SUPFAM" id="SSF56601">
    <property type="entry name" value="beta-lactamase/transpeptidase-like"/>
    <property type="match status" value="1"/>
</dbReference>
<dbReference type="Gene3D" id="3.30.10.20">
    <property type="match status" value="1"/>
</dbReference>
<evidence type="ECO:0000256" key="2">
    <source>
        <dbReference type="ARBA" id="ARBA00007171"/>
    </source>
</evidence>
<dbReference type="PANTHER" id="PTHR30627">
    <property type="entry name" value="PEPTIDOGLYCAN D,D-TRANSPEPTIDASE"/>
    <property type="match status" value="1"/>
</dbReference>
<feature type="domain" description="PASTA" evidence="5">
    <location>
        <begin position="579"/>
        <end position="638"/>
    </location>
</feature>
<evidence type="ECO:0000313" key="6">
    <source>
        <dbReference type="EMBL" id="MBB3127358.1"/>
    </source>
</evidence>
<dbReference type="CDD" id="cd06573">
    <property type="entry name" value="PASTA"/>
    <property type="match status" value="1"/>
</dbReference>
<dbReference type="Gene3D" id="3.90.1310.10">
    <property type="entry name" value="Penicillin-binding protein 2a (Domain 2)"/>
    <property type="match status" value="1"/>
</dbReference>
<comment type="caution">
    <text evidence="6">The sequence shown here is derived from an EMBL/GenBank/DDBJ whole genome shotgun (WGS) entry which is preliminary data.</text>
</comment>
<proteinExistence type="inferred from homology"/>
<dbReference type="EMBL" id="JACHXJ010000002">
    <property type="protein sequence ID" value="MBB3127358.1"/>
    <property type="molecule type" value="Genomic_DNA"/>
</dbReference>
<dbReference type="GO" id="GO:0005886">
    <property type="term" value="C:plasma membrane"/>
    <property type="evidence" value="ECO:0007669"/>
    <property type="project" value="TreeGrafter"/>
</dbReference>
<dbReference type="PROSITE" id="PS51178">
    <property type="entry name" value="PASTA"/>
    <property type="match status" value="1"/>
</dbReference>
<reference evidence="6 7" key="1">
    <citation type="submission" date="2020-08" db="EMBL/GenBank/DDBJ databases">
        <title>Genomic Encyclopedia of Type Strains, Phase III (KMG-III): the genomes of soil and plant-associated and newly described type strains.</title>
        <authorList>
            <person name="Whitman W."/>
        </authorList>
    </citation>
    <scope>NUCLEOTIDE SEQUENCE [LARGE SCALE GENOMIC DNA]</scope>
    <source>
        <strain evidence="6 7">CECT 5831</strain>
    </source>
</reference>
<dbReference type="InterPro" id="IPR001460">
    <property type="entry name" value="PCN-bd_Tpept"/>
</dbReference>
<keyword evidence="3" id="KW-0472">Membrane</keyword>
<comment type="similarity">
    <text evidence="2">Belongs to the transpeptidase family.</text>
</comment>
<dbReference type="SUPFAM" id="SSF56519">
    <property type="entry name" value="Penicillin binding protein dimerisation domain"/>
    <property type="match status" value="1"/>
</dbReference>
<dbReference type="AlphaFoldDB" id="A0A839TPP6"/>
<dbReference type="InterPro" id="IPR005543">
    <property type="entry name" value="PASTA_dom"/>
</dbReference>
<evidence type="ECO:0000256" key="3">
    <source>
        <dbReference type="ARBA" id="ARBA00023136"/>
    </source>
</evidence>
<dbReference type="InterPro" id="IPR012338">
    <property type="entry name" value="Beta-lactam/transpept-like"/>
</dbReference>
<dbReference type="Pfam" id="PF03793">
    <property type="entry name" value="PASTA"/>
    <property type="match status" value="1"/>
</dbReference>
<name>A0A839TPP6_9BACL</name>
<dbReference type="PANTHER" id="PTHR30627:SF1">
    <property type="entry name" value="PEPTIDOGLYCAN D,D-TRANSPEPTIDASE FTSI"/>
    <property type="match status" value="1"/>
</dbReference>
<feature type="region of interest" description="Disordered" evidence="4">
    <location>
        <begin position="637"/>
        <end position="675"/>
    </location>
</feature>
<dbReference type="Pfam" id="PF03717">
    <property type="entry name" value="PBP_dimer"/>
    <property type="match status" value="1"/>
</dbReference>
<dbReference type="InterPro" id="IPR036138">
    <property type="entry name" value="PBP_dimer_sf"/>
</dbReference>
<dbReference type="InterPro" id="IPR050515">
    <property type="entry name" value="Beta-lactam/transpept"/>
</dbReference>
<comment type="subcellular location">
    <subcellularLocation>
        <location evidence="1">Membrane</location>
    </subcellularLocation>
</comment>
<dbReference type="GO" id="GO:0071555">
    <property type="term" value="P:cell wall organization"/>
    <property type="evidence" value="ECO:0007669"/>
    <property type="project" value="TreeGrafter"/>
</dbReference>